<dbReference type="Pfam" id="PF00071">
    <property type="entry name" value="Ras"/>
    <property type="match status" value="1"/>
</dbReference>
<protein>
    <submittedName>
        <fullName evidence="11">Ras-like GTP-binding protein RhoL</fullName>
    </submittedName>
</protein>
<keyword evidence="7" id="KW-0472">Membrane</keyword>
<dbReference type="RefSeq" id="XP_030374396.1">
    <property type="nucleotide sequence ID" value="XM_030518536.1"/>
</dbReference>
<comment type="subcellular location">
    <subcellularLocation>
        <location evidence="1">Cell membrane</location>
        <topology evidence="1">Lipid-anchor</topology>
        <orientation evidence="1">Cytoplasmic side</orientation>
    </subcellularLocation>
</comment>
<evidence type="ECO:0000256" key="2">
    <source>
        <dbReference type="ARBA" id="ARBA00010142"/>
    </source>
</evidence>
<dbReference type="SMART" id="SM00173">
    <property type="entry name" value="RAS"/>
    <property type="match status" value="1"/>
</dbReference>
<dbReference type="AlphaFoldDB" id="A0A6J2TC77"/>
<keyword evidence="6" id="KW-0342">GTP-binding</keyword>
<dbReference type="GO" id="GO:0035099">
    <property type="term" value="P:hemocyte migration"/>
    <property type="evidence" value="ECO:0007669"/>
    <property type="project" value="UniProtKB-ARBA"/>
</dbReference>
<gene>
    <name evidence="11" type="primary">LOC115623968</name>
</gene>
<dbReference type="GO" id="GO:0035006">
    <property type="term" value="P:melanization defense response"/>
    <property type="evidence" value="ECO:0007669"/>
    <property type="project" value="UniProtKB-ARBA"/>
</dbReference>
<sequence length="185" mass="21030">MAAPDPYKIVIVGDGYVGKTCLLLSHITNEFPGGYAPTIFENYSCQIEVDFKEYTLLLWDTSGQEIYSCIRTLCYPNTKCFIVCYAIDNRRSFENVRHKWVPEIRELTQSNNVSILVVAAKSDLRANNATECVTTMEGISLCKEIKADCFVECSARSKRSNSVFVQAIRIIKRKECRKSSRCQIL</sequence>
<dbReference type="GO" id="GO:0060429">
    <property type="term" value="P:epithelium development"/>
    <property type="evidence" value="ECO:0007669"/>
    <property type="project" value="UniProtKB-ARBA"/>
</dbReference>
<dbReference type="InterPro" id="IPR027417">
    <property type="entry name" value="P-loop_NTPase"/>
</dbReference>
<dbReference type="PANTHER" id="PTHR24072">
    <property type="entry name" value="RHO FAMILY GTPASE"/>
    <property type="match status" value="1"/>
</dbReference>
<dbReference type="CDD" id="cd00157">
    <property type="entry name" value="Rho"/>
    <property type="match status" value="1"/>
</dbReference>
<dbReference type="GO" id="GO:0003006">
    <property type="term" value="P:developmental process involved in reproduction"/>
    <property type="evidence" value="ECO:0007669"/>
    <property type="project" value="UniProtKB-ARBA"/>
</dbReference>
<keyword evidence="10" id="KW-1185">Reference proteome</keyword>
<dbReference type="Gene3D" id="3.40.50.300">
    <property type="entry name" value="P-loop containing nucleotide triphosphate hydrolases"/>
    <property type="match status" value="1"/>
</dbReference>
<dbReference type="NCBIfam" id="TIGR00231">
    <property type="entry name" value="small_GTP"/>
    <property type="match status" value="1"/>
</dbReference>
<accession>A0A6J2TC77</accession>
<organism evidence="10 11">
    <name type="scientific">Drosophila lebanonensis</name>
    <name type="common">Fruit fly</name>
    <name type="synonym">Scaptodrosophila lebanonensis</name>
    <dbReference type="NCBI Taxonomy" id="7225"/>
    <lineage>
        <taxon>Eukaryota</taxon>
        <taxon>Metazoa</taxon>
        <taxon>Ecdysozoa</taxon>
        <taxon>Arthropoda</taxon>
        <taxon>Hexapoda</taxon>
        <taxon>Insecta</taxon>
        <taxon>Pterygota</taxon>
        <taxon>Neoptera</taxon>
        <taxon>Endopterygota</taxon>
        <taxon>Diptera</taxon>
        <taxon>Brachycera</taxon>
        <taxon>Muscomorpha</taxon>
        <taxon>Ephydroidea</taxon>
        <taxon>Drosophilidae</taxon>
        <taxon>Scaptodrosophila</taxon>
    </lineage>
</organism>
<dbReference type="GO" id="GO:0007264">
    <property type="term" value="P:small GTPase-mediated signal transduction"/>
    <property type="evidence" value="ECO:0007669"/>
    <property type="project" value="InterPro"/>
</dbReference>
<proteinExistence type="inferred from homology"/>
<name>A0A6J2TC77_DROLE</name>
<dbReference type="SMART" id="SM00174">
    <property type="entry name" value="RHO"/>
    <property type="match status" value="1"/>
</dbReference>
<evidence type="ECO:0000256" key="3">
    <source>
        <dbReference type="ARBA" id="ARBA00022475"/>
    </source>
</evidence>
<reference evidence="11" key="1">
    <citation type="submission" date="2025-08" db="UniProtKB">
        <authorList>
            <consortium name="RefSeq"/>
        </authorList>
    </citation>
    <scope>IDENTIFICATION</scope>
    <source>
        <strain evidence="11">11010-0011.00</strain>
        <tissue evidence="11">Whole body</tissue>
    </source>
</reference>
<dbReference type="InterPro" id="IPR003578">
    <property type="entry name" value="Small_GTPase_Rho"/>
</dbReference>
<dbReference type="GO" id="GO:0005525">
    <property type="term" value="F:GTP binding"/>
    <property type="evidence" value="ECO:0007669"/>
    <property type="project" value="UniProtKB-KW"/>
</dbReference>
<evidence type="ECO:0000256" key="8">
    <source>
        <dbReference type="ARBA" id="ARBA00023288"/>
    </source>
</evidence>
<dbReference type="OrthoDB" id="8830751at2759"/>
<evidence type="ECO:0000256" key="6">
    <source>
        <dbReference type="ARBA" id="ARBA00023134"/>
    </source>
</evidence>
<evidence type="ECO:0000313" key="10">
    <source>
        <dbReference type="Proteomes" id="UP000504634"/>
    </source>
</evidence>
<dbReference type="PROSITE" id="PS51421">
    <property type="entry name" value="RAS"/>
    <property type="match status" value="1"/>
</dbReference>
<dbReference type="InterPro" id="IPR001806">
    <property type="entry name" value="Small_GTPase"/>
</dbReference>
<keyword evidence="8" id="KW-0449">Lipoprotein</keyword>
<dbReference type="SMART" id="SM00175">
    <property type="entry name" value="RAB"/>
    <property type="match status" value="1"/>
</dbReference>
<dbReference type="SUPFAM" id="SSF52540">
    <property type="entry name" value="P-loop containing nucleoside triphosphate hydrolases"/>
    <property type="match status" value="1"/>
</dbReference>
<dbReference type="InterPro" id="IPR005225">
    <property type="entry name" value="Small_GTP-bd"/>
</dbReference>
<dbReference type="Proteomes" id="UP000504634">
    <property type="component" value="Unplaced"/>
</dbReference>
<evidence type="ECO:0000256" key="1">
    <source>
        <dbReference type="ARBA" id="ARBA00004342"/>
    </source>
</evidence>
<dbReference type="GO" id="GO:0005886">
    <property type="term" value="C:plasma membrane"/>
    <property type="evidence" value="ECO:0007669"/>
    <property type="project" value="UniProtKB-SubCell"/>
</dbReference>
<dbReference type="PROSITE" id="PS51420">
    <property type="entry name" value="RHO"/>
    <property type="match status" value="1"/>
</dbReference>
<keyword evidence="3" id="KW-1003">Cell membrane</keyword>
<dbReference type="GeneID" id="115623968"/>
<dbReference type="GO" id="GO:0003924">
    <property type="term" value="F:GTPase activity"/>
    <property type="evidence" value="ECO:0007669"/>
    <property type="project" value="InterPro"/>
</dbReference>
<comment type="similarity">
    <text evidence="2">Belongs to the small GTPase superfamily. Rho family.</text>
</comment>
<keyword evidence="5" id="KW-0547">Nucleotide-binding</keyword>
<evidence type="ECO:0000256" key="7">
    <source>
        <dbReference type="ARBA" id="ARBA00023136"/>
    </source>
</evidence>
<dbReference type="PRINTS" id="PR00449">
    <property type="entry name" value="RASTRNSFRMNG"/>
</dbReference>
<keyword evidence="9" id="KW-0636">Prenylation</keyword>
<evidence type="ECO:0000256" key="9">
    <source>
        <dbReference type="ARBA" id="ARBA00023289"/>
    </source>
</evidence>
<evidence type="ECO:0000313" key="11">
    <source>
        <dbReference type="RefSeq" id="XP_030374396.1"/>
    </source>
</evidence>
<evidence type="ECO:0000256" key="4">
    <source>
        <dbReference type="ARBA" id="ARBA00022481"/>
    </source>
</evidence>
<evidence type="ECO:0000256" key="5">
    <source>
        <dbReference type="ARBA" id="ARBA00022741"/>
    </source>
</evidence>
<dbReference type="GO" id="GO:0001667">
    <property type="term" value="P:ameboidal-type cell migration"/>
    <property type="evidence" value="ECO:0007669"/>
    <property type="project" value="UniProtKB-ARBA"/>
</dbReference>
<dbReference type="FunFam" id="3.40.50.300:FF:000983">
    <property type="entry name" value="Rho family GTPase"/>
    <property type="match status" value="1"/>
</dbReference>
<dbReference type="PROSITE" id="PS51419">
    <property type="entry name" value="RAB"/>
    <property type="match status" value="1"/>
</dbReference>
<dbReference type="GO" id="GO:0022412">
    <property type="term" value="P:cellular process involved in reproduction in multicellular organism"/>
    <property type="evidence" value="ECO:0007669"/>
    <property type="project" value="UniProtKB-ARBA"/>
</dbReference>
<keyword evidence="4" id="KW-0488">Methylation</keyword>